<evidence type="ECO:0008006" key="4">
    <source>
        <dbReference type="Google" id="ProtNLM"/>
    </source>
</evidence>
<keyword evidence="1" id="KW-1133">Transmembrane helix</keyword>
<evidence type="ECO:0000313" key="3">
    <source>
        <dbReference type="Proteomes" id="UP000368474"/>
    </source>
</evidence>
<reference evidence="2 3" key="1">
    <citation type="submission" date="2019-08" db="EMBL/GenBank/DDBJ databases">
        <authorList>
            <person name="Peeters C."/>
        </authorList>
    </citation>
    <scope>NUCLEOTIDE SEQUENCE [LARGE SCALE GENOMIC DNA]</scope>
    <source>
        <strain evidence="2 3">LMG 31116</strain>
    </source>
</reference>
<accession>A0A5E4TFE9</accession>
<dbReference type="RefSeq" id="WP_217424724.1">
    <property type="nucleotide sequence ID" value="NZ_CABPSD010000003.1"/>
</dbReference>
<sequence>MRPGNAGERAVRSRCPRACATHRGSVYFGMIVAVTIVGVLLMQMSTLWSVQRRREREADLLAKGDEIRRAIARYHASGPAPGRYPRSLDDLVLDTRLARPAHHLRRAYADPMTGAGWNTVRAPDGGIRGVFSGAKGKPLRQTGFDEADGTFAGQDSYAGWVFLYTPR</sequence>
<keyword evidence="1" id="KW-0812">Transmembrane</keyword>
<dbReference type="EMBL" id="CABPSD010000003">
    <property type="protein sequence ID" value="VVD85174.1"/>
    <property type="molecule type" value="Genomic_DNA"/>
</dbReference>
<dbReference type="Proteomes" id="UP000368474">
    <property type="component" value="Unassembled WGS sequence"/>
</dbReference>
<organism evidence="2 3">
    <name type="scientific">Pandoraea morbifera</name>
    <dbReference type="NCBI Taxonomy" id="2508300"/>
    <lineage>
        <taxon>Bacteria</taxon>
        <taxon>Pseudomonadati</taxon>
        <taxon>Pseudomonadota</taxon>
        <taxon>Betaproteobacteria</taxon>
        <taxon>Burkholderiales</taxon>
        <taxon>Burkholderiaceae</taxon>
        <taxon>Pandoraea</taxon>
    </lineage>
</organism>
<keyword evidence="1" id="KW-0472">Membrane</keyword>
<gene>
    <name evidence="2" type="ORF">PMO31116_01301</name>
</gene>
<evidence type="ECO:0000256" key="1">
    <source>
        <dbReference type="SAM" id="Phobius"/>
    </source>
</evidence>
<feature type="transmembrane region" description="Helical" evidence="1">
    <location>
        <begin position="26"/>
        <end position="48"/>
    </location>
</feature>
<keyword evidence="3" id="KW-1185">Reference proteome</keyword>
<proteinExistence type="predicted"/>
<name>A0A5E4TFE9_9BURK</name>
<protein>
    <recommendedName>
        <fullName evidence="4">Type II secretion system protein</fullName>
    </recommendedName>
</protein>
<dbReference type="AlphaFoldDB" id="A0A5E4TFE9"/>
<evidence type="ECO:0000313" key="2">
    <source>
        <dbReference type="EMBL" id="VVD85174.1"/>
    </source>
</evidence>